<comment type="subcellular location">
    <subcellularLocation>
        <location evidence="1">Nucleus</location>
    </subcellularLocation>
</comment>
<dbReference type="GO" id="GO:0005634">
    <property type="term" value="C:nucleus"/>
    <property type="evidence" value="ECO:0007669"/>
    <property type="project" value="UniProtKB-SubCell"/>
</dbReference>
<evidence type="ECO:0000259" key="18">
    <source>
        <dbReference type="PROSITE" id="PS51193"/>
    </source>
</evidence>
<evidence type="ECO:0000256" key="15">
    <source>
        <dbReference type="ARBA" id="ARBA00049360"/>
    </source>
</evidence>
<keyword evidence="9" id="KW-0408">Iron</keyword>
<dbReference type="SUPFAM" id="SSF52540">
    <property type="entry name" value="P-loop containing nucleoside triphosphate hydrolases"/>
    <property type="match status" value="1"/>
</dbReference>
<name>A0A9Q0LU76_ANAIG</name>
<dbReference type="InterPro" id="IPR002464">
    <property type="entry name" value="DNA/RNA_helicase_DEAH_CS"/>
</dbReference>
<evidence type="ECO:0000256" key="6">
    <source>
        <dbReference type="ARBA" id="ARBA00022801"/>
    </source>
</evidence>
<dbReference type="PROSITE" id="PS00690">
    <property type="entry name" value="DEAH_ATP_HELICASE"/>
    <property type="match status" value="1"/>
</dbReference>
<dbReference type="GO" id="GO:0003677">
    <property type="term" value="F:DNA binding"/>
    <property type="evidence" value="ECO:0007669"/>
    <property type="project" value="UniProtKB-KW"/>
</dbReference>
<protein>
    <recommendedName>
        <fullName evidence="16">Regulator of telomere elongation helicase 1 homolog</fullName>
    </recommendedName>
</protein>
<dbReference type="Pfam" id="PF13307">
    <property type="entry name" value="Helicase_C_2"/>
    <property type="match status" value="1"/>
</dbReference>
<keyword evidence="5" id="KW-0227">DNA damage</keyword>
<evidence type="ECO:0000256" key="16">
    <source>
        <dbReference type="ARBA" id="ARBA00073810"/>
    </source>
</evidence>
<evidence type="ECO:0000256" key="9">
    <source>
        <dbReference type="ARBA" id="ARBA00023004"/>
    </source>
</evidence>
<proteinExistence type="predicted"/>
<evidence type="ECO:0000256" key="5">
    <source>
        <dbReference type="ARBA" id="ARBA00022763"/>
    </source>
</evidence>
<dbReference type="Pfam" id="PF06733">
    <property type="entry name" value="DEAD_2"/>
    <property type="match status" value="1"/>
</dbReference>
<evidence type="ECO:0000256" key="14">
    <source>
        <dbReference type="ARBA" id="ARBA00023242"/>
    </source>
</evidence>
<dbReference type="GO" id="GO:0045910">
    <property type="term" value="P:negative regulation of DNA recombination"/>
    <property type="evidence" value="ECO:0007669"/>
    <property type="project" value="TreeGrafter"/>
</dbReference>
<accession>A0A9Q0LU76</accession>
<dbReference type="InterPro" id="IPR006555">
    <property type="entry name" value="ATP-dep_Helicase_C"/>
</dbReference>
<dbReference type="GO" id="GO:0070182">
    <property type="term" value="F:DNA polymerase binding"/>
    <property type="evidence" value="ECO:0007669"/>
    <property type="project" value="TreeGrafter"/>
</dbReference>
<dbReference type="AlphaFoldDB" id="A0A9Q0LU76"/>
<dbReference type="FunFam" id="3.40.50.300:FF:000431">
    <property type="entry name" value="Regulator of telomere elongation helicase 1"/>
    <property type="match status" value="1"/>
</dbReference>
<dbReference type="InterPro" id="IPR045028">
    <property type="entry name" value="DinG/Rad3-like"/>
</dbReference>
<evidence type="ECO:0000256" key="7">
    <source>
        <dbReference type="ARBA" id="ARBA00022806"/>
    </source>
</evidence>
<keyword evidence="13" id="KW-0413">Isomerase</keyword>
<dbReference type="OMA" id="NCATIVA"/>
<comment type="caution">
    <text evidence="19">The sequence shown here is derived from an EMBL/GenBank/DDBJ whole genome shotgun (WGS) entry which is preliminary data.</text>
</comment>
<keyword evidence="10" id="KW-0411">Iron-sulfur</keyword>
<dbReference type="GO" id="GO:0016818">
    <property type="term" value="F:hydrolase activity, acting on acid anhydrides, in phosphorus-containing anhydrides"/>
    <property type="evidence" value="ECO:0007669"/>
    <property type="project" value="InterPro"/>
</dbReference>
<evidence type="ECO:0000313" key="20">
    <source>
        <dbReference type="Proteomes" id="UP001149090"/>
    </source>
</evidence>
<gene>
    <name evidence="19" type="ORF">M0811_04944</name>
</gene>
<dbReference type="SMART" id="SM00491">
    <property type="entry name" value="HELICc2"/>
    <property type="match status" value="1"/>
</dbReference>
<evidence type="ECO:0000256" key="8">
    <source>
        <dbReference type="ARBA" id="ARBA00022840"/>
    </source>
</evidence>
<dbReference type="InterPro" id="IPR057498">
    <property type="entry name" value="Rtel1_ARCH"/>
</dbReference>
<dbReference type="InterPro" id="IPR006554">
    <property type="entry name" value="Helicase-like_DEXD_c2"/>
</dbReference>
<evidence type="ECO:0000256" key="17">
    <source>
        <dbReference type="SAM" id="MobiDB-lite"/>
    </source>
</evidence>
<keyword evidence="2" id="KW-0004">4Fe-4S</keyword>
<dbReference type="GO" id="GO:0046872">
    <property type="term" value="F:metal ion binding"/>
    <property type="evidence" value="ECO:0007669"/>
    <property type="project" value="UniProtKB-KW"/>
</dbReference>
<dbReference type="Proteomes" id="UP001149090">
    <property type="component" value="Unassembled WGS sequence"/>
</dbReference>
<evidence type="ECO:0000256" key="1">
    <source>
        <dbReference type="ARBA" id="ARBA00004123"/>
    </source>
</evidence>
<keyword evidence="12" id="KW-0234">DNA repair</keyword>
<evidence type="ECO:0000256" key="11">
    <source>
        <dbReference type="ARBA" id="ARBA00023125"/>
    </source>
</evidence>
<dbReference type="InterPro" id="IPR027417">
    <property type="entry name" value="P-loop_NTPase"/>
</dbReference>
<organism evidence="19 20">
    <name type="scientific">Anaeramoeba ignava</name>
    <name type="common">Anaerobic marine amoeba</name>
    <dbReference type="NCBI Taxonomy" id="1746090"/>
    <lineage>
        <taxon>Eukaryota</taxon>
        <taxon>Metamonada</taxon>
        <taxon>Anaeramoebidae</taxon>
        <taxon>Anaeramoeba</taxon>
    </lineage>
</organism>
<dbReference type="Pfam" id="PF23109">
    <property type="entry name" value="ARCH_RTEL1"/>
    <property type="match status" value="1"/>
</dbReference>
<evidence type="ECO:0000256" key="3">
    <source>
        <dbReference type="ARBA" id="ARBA00022723"/>
    </source>
</evidence>
<dbReference type="InterPro" id="IPR014013">
    <property type="entry name" value="Helic_SF1/SF2_ATP-bd_DinG/Rad3"/>
</dbReference>
<feature type="domain" description="Helicase ATP-binding" evidence="18">
    <location>
        <begin position="7"/>
        <end position="312"/>
    </location>
</feature>
<keyword evidence="4" id="KW-0547">Nucleotide-binding</keyword>
<evidence type="ECO:0000256" key="12">
    <source>
        <dbReference type="ARBA" id="ARBA00023204"/>
    </source>
</evidence>
<dbReference type="PANTHER" id="PTHR11472">
    <property type="entry name" value="DNA REPAIR DEAD HELICASE RAD3/XP-D SUBFAMILY MEMBER"/>
    <property type="match status" value="1"/>
</dbReference>
<dbReference type="GO" id="GO:0051539">
    <property type="term" value="F:4 iron, 4 sulfur cluster binding"/>
    <property type="evidence" value="ECO:0007669"/>
    <property type="project" value="UniProtKB-KW"/>
</dbReference>
<keyword evidence="7 19" id="KW-0347">Helicase</keyword>
<feature type="region of interest" description="Disordered" evidence="17">
    <location>
        <begin position="304"/>
        <end position="325"/>
    </location>
</feature>
<evidence type="ECO:0000256" key="13">
    <source>
        <dbReference type="ARBA" id="ARBA00023235"/>
    </source>
</evidence>
<dbReference type="NCBIfam" id="TIGR00604">
    <property type="entry name" value="rad3"/>
    <property type="match status" value="1"/>
</dbReference>
<keyword evidence="20" id="KW-1185">Reference proteome</keyword>
<dbReference type="GO" id="GO:0010569">
    <property type="term" value="P:regulation of double-strand break repair via homologous recombination"/>
    <property type="evidence" value="ECO:0007669"/>
    <property type="project" value="TreeGrafter"/>
</dbReference>
<dbReference type="GO" id="GO:0006281">
    <property type="term" value="P:DNA repair"/>
    <property type="evidence" value="ECO:0007669"/>
    <property type="project" value="UniProtKB-KW"/>
</dbReference>
<dbReference type="EMBL" id="JAPDFW010000053">
    <property type="protein sequence ID" value="KAJ5078619.1"/>
    <property type="molecule type" value="Genomic_DNA"/>
</dbReference>
<dbReference type="InterPro" id="IPR013020">
    <property type="entry name" value="Rad3/Chl1-like"/>
</dbReference>
<dbReference type="GO" id="GO:0005524">
    <property type="term" value="F:ATP binding"/>
    <property type="evidence" value="ECO:0007669"/>
    <property type="project" value="UniProtKB-KW"/>
</dbReference>
<reference evidence="19" key="1">
    <citation type="submission" date="2022-10" db="EMBL/GenBank/DDBJ databases">
        <title>Novel sulphate-reducing endosymbionts in the free-living metamonad Anaeramoeba.</title>
        <authorList>
            <person name="Jerlstrom-Hultqvist J."/>
            <person name="Cepicka I."/>
            <person name="Gallot-Lavallee L."/>
            <person name="Salas-Leiva D."/>
            <person name="Curtis B.A."/>
            <person name="Zahonova K."/>
            <person name="Pipaliya S."/>
            <person name="Dacks J."/>
            <person name="Roger A.J."/>
        </authorList>
    </citation>
    <scope>NUCLEOTIDE SEQUENCE</scope>
    <source>
        <strain evidence="19">BMAN</strain>
    </source>
</reference>
<evidence type="ECO:0000256" key="2">
    <source>
        <dbReference type="ARBA" id="ARBA00022485"/>
    </source>
</evidence>
<keyword evidence="11" id="KW-0238">DNA-binding</keyword>
<evidence type="ECO:0000256" key="10">
    <source>
        <dbReference type="ARBA" id="ARBA00023014"/>
    </source>
</evidence>
<keyword evidence="3" id="KW-0479">Metal-binding</keyword>
<dbReference type="Gene3D" id="3.40.50.300">
    <property type="entry name" value="P-loop containing nucleotide triphosphate hydrolases"/>
    <property type="match status" value="2"/>
</dbReference>
<dbReference type="CDD" id="cd18788">
    <property type="entry name" value="SF2_C_XPD"/>
    <property type="match status" value="1"/>
</dbReference>
<feature type="compositionally biased region" description="Basic and acidic residues" evidence="17">
    <location>
        <begin position="312"/>
        <end position="322"/>
    </location>
</feature>
<dbReference type="PANTHER" id="PTHR11472:SF34">
    <property type="entry name" value="REGULATOR OF TELOMERE ELONGATION HELICASE 1"/>
    <property type="match status" value="1"/>
</dbReference>
<comment type="catalytic activity">
    <reaction evidence="15">
        <text>ATP + H2O = ADP + phosphate + H(+)</text>
        <dbReference type="Rhea" id="RHEA:13065"/>
        <dbReference type="ChEBI" id="CHEBI:15377"/>
        <dbReference type="ChEBI" id="CHEBI:15378"/>
        <dbReference type="ChEBI" id="CHEBI:30616"/>
        <dbReference type="ChEBI" id="CHEBI:43474"/>
        <dbReference type="ChEBI" id="CHEBI:456216"/>
    </reaction>
</comment>
<dbReference type="InterPro" id="IPR010614">
    <property type="entry name" value="RAD3-like_helicase_DEAD"/>
</dbReference>
<dbReference type="OrthoDB" id="19182at2759"/>
<dbReference type="GO" id="GO:1904430">
    <property type="term" value="P:negative regulation of t-circle formation"/>
    <property type="evidence" value="ECO:0007669"/>
    <property type="project" value="TreeGrafter"/>
</dbReference>
<evidence type="ECO:0000256" key="4">
    <source>
        <dbReference type="ARBA" id="ARBA00022741"/>
    </source>
</evidence>
<keyword evidence="14" id="KW-0539">Nucleus</keyword>
<evidence type="ECO:0000313" key="19">
    <source>
        <dbReference type="EMBL" id="KAJ5078619.1"/>
    </source>
</evidence>
<keyword evidence="6" id="KW-0378">Hydrolase</keyword>
<dbReference type="GO" id="GO:0090657">
    <property type="term" value="P:telomeric loop disassembly"/>
    <property type="evidence" value="ECO:0007669"/>
    <property type="project" value="TreeGrafter"/>
</dbReference>
<keyword evidence="8" id="KW-0067">ATP-binding</keyword>
<dbReference type="GO" id="GO:0003678">
    <property type="term" value="F:DNA helicase activity"/>
    <property type="evidence" value="ECO:0007669"/>
    <property type="project" value="InterPro"/>
</dbReference>
<dbReference type="PROSITE" id="PS51193">
    <property type="entry name" value="HELICASE_ATP_BIND_2"/>
    <property type="match status" value="1"/>
</dbReference>
<sequence length="857" mass="98852">MTENIIHEIPVLFPYEPYPTQLAYMGKVIKALQNSENALLESPTGTGKTLCLLCATLAWRQQYKRLIELQNSLGDSQEIQKLQKIVGKTKTHKLPRIIFAARTHSQLTQTISELKKTEYHHEIKMGVLGSREQLCINNVVKNFKKNIYIQNKICRNLQKNHKCIYLENLDYFRKKSGISDKIMDIEDLVSFGVKNQVCPFYLSREMQKEADILFIPFQYLISPTTRKTLKIELEESIIIFDEAHNLEQICSDAASFEYTSQHSKKCLNEIDYAIKFLKFYQGNGHGIDKSLLDKLNEDRNERKDFSFNSEKSNSKNGDHNEVSENSLPTEEDLLILKTVISKIEQKIQHLSTQKELTQNGEFLYNLFAQVNITFQSVNVIRRTIHDALNLIAIQEQLEAAGKSSMYKPKYITGNDLQIFQDFLKILFSEDDEIEADENKKYPESISDYVVHLQFGELANKKRIVQNDRDNSNARFQNKEQTEVFTLNFYCFSPGVVMQQIVKKKPRTIVLTSGTLSPLESFEIEFKIPFQIQLEGEHVIDISQQAWIGALKFGPSGTNLNSSFKNRSNESYQNELGMSICRLVKIVPSGVLVFFPSFSVMNMCIKSWQKSSVWNTIVSSKKAFIEPTDNSTLSDVMDSYTLQNRNSKTGAIFFAVTRGKVSEGLDFADNNGRAVIITGVPFPSVQDPKVKNKKIFLDRRNYQQGNHGALLSGDEWFCQQASRAVNQAVGRIFRHKNDYGAIILCDERFCEMNNQRQLSKWFQIENIQENVKKKPRKRGQINLVLKELSSKIPDKWEEFSNLLMNAHKAQKTKDEELKFGLWKQISEIIKNRINIQNEQELLNKFSSFVPQKFRNLFN</sequence>
<dbReference type="SMART" id="SM00488">
    <property type="entry name" value="DEXDc2"/>
    <property type="match status" value="1"/>
</dbReference>